<dbReference type="GO" id="GO:0005886">
    <property type="term" value="C:plasma membrane"/>
    <property type="evidence" value="ECO:0007669"/>
    <property type="project" value="UniProtKB-SubCell"/>
</dbReference>
<evidence type="ECO:0000256" key="2">
    <source>
        <dbReference type="ARBA" id="ARBA00007866"/>
    </source>
</evidence>
<evidence type="ECO:0000256" key="12">
    <source>
        <dbReference type="ARBA" id="ARBA00023139"/>
    </source>
</evidence>
<comment type="subcellular location">
    <subcellularLocation>
        <location evidence="1 15">Cell membrane</location>
        <topology evidence="1 15">Multi-pass membrane protein</topology>
    </subcellularLocation>
</comment>
<comment type="catalytic activity">
    <reaction evidence="14">
        <text>2 a quinol + O2 = 2 a quinone + 2 H2O</text>
        <dbReference type="Rhea" id="RHEA:55376"/>
        <dbReference type="ChEBI" id="CHEBI:15377"/>
        <dbReference type="ChEBI" id="CHEBI:15379"/>
        <dbReference type="ChEBI" id="CHEBI:24646"/>
        <dbReference type="ChEBI" id="CHEBI:132124"/>
    </reaction>
</comment>
<evidence type="ECO:0000256" key="18">
    <source>
        <dbReference type="SAM" id="Phobius"/>
    </source>
</evidence>
<dbReference type="InterPro" id="IPR045187">
    <property type="entry name" value="CcO_II"/>
</dbReference>
<organism evidence="21 22">
    <name type="scientific">Lihuaxuella thermophila</name>
    <dbReference type="NCBI Taxonomy" id="1173111"/>
    <lineage>
        <taxon>Bacteria</taxon>
        <taxon>Bacillati</taxon>
        <taxon>Bacillota</taxon>
        <taxon>Bacilli</taxon>
        <taxon>Bacillales</taxon>
        <taxon>Thermoactinomycetaceae</taxon>
        <taxon>Lihuaxuella</taxon>
    </lineage>
</organism>
<dbReference type="Pfam" id="PF00116">
    <property type="entry name" value="COX2"/>
    <property type="match status" value="1"/>
</dbReference>
<dbReference type="PROSITE" id="PS50857">
    <property type="entry name" value="COX2_CUA"/>
    <property type="match status" value="1"/>
</dbReference>
<dbReference type="SUPFAM" id="SSF81464">
    <property type="entry name" value="Cytochrome c oxidase subunit II-like, transmembrane region"/>
    <property type="match status" value="1"/>
</dbReference>
<evidence type="ECO:0000256" key="14">
    <source>
        <dbReference type="PIRNR" id="PIRNR000292"/>
    </source>
</evidence>
<sequence length="308" mass="34514">MRKPRLLRCIQLIIMAAFAIIVLAGCENQFLVLEPRGPVAETQYQLIVVSAILCAIVVIPVIILTVFVVYRYRDRPGNKAPYKPEWAHNTLLEVVWWGIPVVIIALLGFYTVKATFALPKPPAPTAIKVQVTSLDWKWLFIYPEQKIATVNYAPIPAGVPVQFEVTSDAPMNSFWVPQLGGQVYTMPGMAMRLWLQADQPGEYFGQGANFTGKGFAHMQFKVVAKSQAEFDKWANQIKKTAPELTMDGYRNLAKPGLADVMSFSSYPEGLFEYIVNKNGGPNHKHHSNNHGTGHETEKHDMSGMHKHH</sequence>
<comment type="catalytic activity">
    <reaction evidence="16">
        <text>4 Fe(II)-[cytochrome c] + O2 + 8 H(+)(in) = 4 Fe(III)-[cytochrome c] + 2 H2O + 4 H(+)(out)</text>
        <dbReference type="Rhea" id="RHEA:11436"/>
        <dbReference type="Rhea" id="RHEA-COMP:10350"/>
        <dbReference type="Rhea" id="RHEA-COMP:14399"/>
        <dbReference type="ChEBI" id="CHEBI:15377"/>
        <dbReference type="ChEBI" id="CHEBI:15378"/>
        <dbReference type="ChEBI" id="CHEBI:15379"/>
        <dbReference type="ChEBI" id="CHEBI:29033"/>
        <dbReference type="ChEBI" id="CHEBI:29034"/>
        <dbReference type="EC" id="7.1.1.9"/>
    </reaction>
</comment>
<accession>A0A1H8HW04</accession>
<protein>
    <recommendedName>
        <fullName evidence="14">Quinol oxidase subunit 2</fullName>
        <ecNumber evidence="14">1.10.3.-</ecNumber>
    </recommendedName>
</protein>
<gene>
    <name evidence="21" type="ORF">SAMN05444955_11577</name>
</gene>
<dbReference type="GO" id="GO:0005507">
    <property type="term" value="F:copper ion binding"/>
    <property type="evidence" value="ECO:0007669"/>
    <property type="project" value="InterPro"/>
</dbReference>
<proteinExistence type="inferred from homology"/>
<evidence type="ECO:0000256" key="6">
    <source>
        <dbReference type="ARBA" id="ARBA00022692"/>
    </source>
</evidence>
<feature type="transmembrane region" description="Helical" evidence="18">
    <location>
        <begin position="91"/>
        <end position="112"/>
    </location>
</feature>
<comment type="function">
    <text evidence="14">Catalyzes quinol oxidation with the concomitant reduction of oxygen to water. Subunit II transfers the electrons from a quinol to the binuclear center of the catalytic subunit I.</text>
</comment>
<dbReference type="STRING" id="1173111.SAMN05444955_11577"/>
<keyword evidence="22" id="KW-1185">Reference proteome</keyword>
<dbReference type="PROSITE" id="PS50999">
    <property type="entry name" value="COX2_TM"/>
    <property type="match status" value="1"/>
</dbReference>
<dbReference type="GO" id="GO:0004129">
    <property type="term" value="F:cytochrome-c oxidase activity"/>
    <property type="evidence" value="ECO:0007669"/>
    <property type="project" value="UniProtKB-UniRule"/>
</dbReference>
<name>A0A1H8HW04_9BACL</name>
<evidence type="ECO:0000256" key="1">
    <source>
        <dbReference type="ARBA" id="ARBA00004651"/>
    </source>
</evidence>
<keyword evidence="16" id="KW-0186">Copper</keyword>
<dbReference type="CDD" id="cd04212">
    <property type="entry name" value="CuRO_UO_II"/>
    <property type="match status" value="1"/>
</dbReference>
<keyword evidence="3 14" id="KW-0813">Transport</keyword>
<dbReference type="InterPro" id="IPR034227">
    <property type="entry name" value="CuRO_UO_II"/>
</dbReference>
<dbReference type="SUPFAM" id="SSF49503">
    <property type="entry name" value="Cupredoxins"/>
    <property type="match status" value="1"/>
</dbReference>
<evidence type="ECO:0000313" key="22">
    <source>
        <dbReference type="Proteomes" id="UP000199695"/>
    </source>
</evidence>
<evidence type="ECO:0000256" key="3">
    <source>
        <dbReference type="ARBA" id="ARBA00022448"/>
    </source>
</evidence>
<evidence type="ECO:0000259" key="20">
    <source>
        <dbReference type="PROSITE" id="PS50999"/>
    </source>
</evidence>
<dbReference type="PANTHER" id="PTHR22888:SF18">
    <property type="entry name" value="CYTOCHROME BO(3) UBIQUINOL OXIDASE SUBUNIT 2"/>
    <property type="match status" value="1"/>
</dbReference>
<keyword evidence="4 14" id="KW-1003">Cell membrane</keyword>
<keyword evidence="6 15" id="KW-0812">Transmembrane</keyword>
<comment type="function">
    <text evidence="16">Subunits I and II form the functional core of the enzyme complex. Electrons originating in cytochrome c are transferred via heme a and Cu(A) to the binuclear center formed by heme a3 and Cu(B).</text>
</comment>
<dbReference type="RefSeq" id="WP_089971455.1">
    <property type="nucleotide sequence ID" value="NZ_FOCQ01000015.1"/>
</dbReference>
<dbReference type="Pfam" id="PF02790">
    <property type="entry name" value="COX2_TM"/>
    <property type="match status" value="1"/>
</dbReference>
<feature type="domain" description="Cytochrome oxidase subunit II copper A binding" evidence="19">
    <location>
        <begin position="124"/>
        <end position="236"/>
    </location>
</feature>
<evidence type="ECO:0000256" key="9">
    <source>
        <dbReference type="ARBA" id="ARBA00022989"/>
    </source>
</evidence>
<evidence type="ECO:0000256" key="17">
    <source>
        <dbReference type="SAM" id="MobiDB-lite"/>
    </source>
</evidence>
<keyword evidence="5 14" id="KW-0679">Respiratory chain</keyword>
<keyword evidence="13" id="KW-0449">Lipoprotein</keyword>
<evidence type="ECO:0000313" key="21">
    <source>
        <dbReference type="EMBL" id="SEN60580.1"/>
    </source>
</evidence>
<feature type="transmembrane region" description="Helical" evidence="18">
    <location>
        <begin position="44"/>
        <end position="70"/>
    </location>
</feature>
<keyword evidence="11 14" id="KW-0472">Membrane</keyword>
<dbReference type="GO" id="GO:0016682">
    <property type="term" value="F:oxidoreductase activity, acting on diphenols and related substances as donors, oxygen as acceptor"/>
    <property type="evidence" value="ECO:0007669"/>
    <property type="project" value="InterPro"/>
</dbReference>
<keyword evidence="12" id="KW-0564">Palmitate</keyword>
<evidence type="ECO:0000256" key="15">
    <source>
        <dbReference type="RuleBase" id="RU000456"/>
    </source>
</evidence>
<keyword evidence="9 18" id="KW-1133">Transmembrane helix</keyword>
<dbReference type="InterPro" id="IPR002429">
    <property type="entry name" value="CcO_II-like_C"/>
</dbReference>
<evidence type="ECO:0000256" key="11">
    <source>
        <dbReference type="ARBA" id="ARBA00023136"/>
    </source>
</evidence>
<comment type="similarity">
    <text evidence="2 14 15">Belongs to the cytochrome c oxidase subunit 2 family.</text>
</comment>
<dbReference type="InterPro" id="IPR006333">
    <property type="entry name" value="Cyt_o_ubiquinol_oxidase_su2"/>
</dbReference>
<dbReference type="GO" id="GO:0042773">
    <property type="term" value="P:ATP synthesis coupled electron transport"/>
    <property type="evidence" value="ECO:0007669"/>
    <property type="project" value="TreeGrafter"/>
</dbReference>
<keyword evidence="10 14" id="KW-0560">Oxidoreductase</keyword>
<feature type="region of interest" description="Disordered" evidence="17">
    <location>
        <begin position="277"/>
        <end position="308"/>
    </location>
</feature>
<evidence type="ECO:0000256" key="13">
    <source>
        <dbReference type="ARBA" id="ARBA00023288"/>
    </source>
</evidence>
<dbReference type="InterPro" id="IPR008972">
    <property type="entry name" value="Cupredoxin"/>
</dbReference>
<evidence type="ECO:0000256" key="10">
    <source>
        <dbReference type="ARBA" id="ARBA00023002"/>
    </source>
</evidence>
<evidence type="ECO:0000259" key="19">
    <source>
        <dbReference type="PROSITE" id="PS50857"/>
    </source>
</evidence>
<reference evidence="21 22" key="1">
    <citation type="submission" date="2016-10" db="EMBL/GenBank/DDBJ databases">
        <authorList>
            <person name="de Groot N.N."/>
        </authorList>
    </citation>
    <scope>NUCLEOTIDE SEQUENCE [LARGE SCALE GENOMIC DNA]</scope>
    <source>
        <strain evidence="21 22">DSM 46701</strain>
    </source>
</reference>
<dbReference type="Proteomes" id="UP000199695">
    <property type="component" value="Unassembled WGS sequence"/>
</dbReference>
<evidence type="ECO:0000256" key="7">
    <source>
        <dbReference type="ARBA" id="ARBA00022729"/>
    </source>
</evidence>
<keyword evidence="16" id="KW-0479">Metal-binding</keyword>
<dbReference type="PIRSF" id="PIRSF000292">
    <property type="entry name" value="Ubi_od_II"/>
    <property type="match status" value="1"/>
</dbReference>
<keyword evidence="8 14" id="KW-0249">Electron transport</keyword>
<feature type="transmembrane region" description="Helical" evidence="18">
    <location>
        <begin position="12"/>
        <end position="32"/>
    </location>
</feature>
<dbReference type="GO" id="GO:0009486">
    <property type="term" value="F:cytochrome bo3 ubiquinol oxidase activity"/>
    <property type="evidence" value="ECO:0007669"/>
    <property type="project" value="InterPro"/>
</dbReference>
<dbReference type="InterPro" id="IPR010514">
    <property type="entry name" value="COX_ARM"/>
</dbReference>
<feature type="domain" description="Cytochrome oxidase subunit II transmembrane region profile" evidence="20">
    <location>
        <begin position="24"/>
        <end position="122"/>
    </location>
</feature>
<feature type="compositionally biased region" description="Basic and acidic residues" evidence="17">
    <location>
        <begin position="292"/>
        <end position="308"/>
    </location>
</feature>
<evidence type="ECO:0000256" key="4">
    <source>
        <dbReference type="ARBA" id="ARBA00022475"/>
    </source>
</evidence>
<dbReference type="OrthoDB" id="9783445at2"/>
<dbReference type="PROSITE" id="PS51257">
    <property type="entry name" value="PROKAR_LIPOPROTEIN"/>
    <property type="match status" value="1"/>
</dbReference>
<evidence type="ECO:0000256" key="16">
    <source>
        <dbReference type="RuleBase" id="RU004024"/>
    </source>
</evidence>
<dbReference type="Gene3D" id="1.10.287.90">
    <property type="match status" value="1"/>
</dbReference>
<dbReference type="Gene3D" id="2.60.40.420">
    <property type="entry name" value="Cupredoxins - blue copper proteins"/>
    <property type="match status" value="1"/>
</dbReference>
<dbReference type="EC" id="1.10.3.-" evidence="14"/>
<dbReference type="PANTHER" id="PTHR22888">
    <property type="entry name" value="CYTOCHROME C OXIDASE, SUBUNIT II"/>
    <property type="match status" value="1"/>
</dbReference>
<evidence type="ECO:0000256" key="5">
    <source>
        <dbReference type="ARBA" id="ARBA00022660"/>
    </source>
</evidence>
<comment type="cofactor">
    <cofactor evidence="16">
        <name>Cu cation</name>
        <dbReference type="ChEBI" id="CHEBI:23378"/>
    </cofactor>
    <text evidence="16">Binds a copper A center.</text>
</comment>
<dbReference type="AlphaFoldDB" id="A0A1H8HW04"/>
<dbReference type="InterPro" id="IPR036257">
    <property type="entry name" value="Cyt_c_oxidase_su2_TM_sf"/>
</dbReference>
<evidence type="ECO:0000256" key="8">
    <source>
        <dbReference type="ARBA" id="ARBA00022982"/>
    </source>
</evidence>
<dbReference type="Pfam" id="PF06481">
    <property type="entry name" value="COX_ARM"/>
    <property type="match status" value="1"/>
</dbReference>
<keyword evidence="7" id="KW-0732">Signal</keyword>
<dbReference type="EMBL" id="FOCQ01000015">
    <property type="protein sequence ID" value="SEN60580.1"/>
    <property type="molecule type" value="Genomic_DNA"/>
</dbReference>
<dbReference type="InterPro" id="IPR011759">
    <property type="entry name" value="Cyt_c_oxidase_su2_TM_dom"/>
</dbReference>